<sequence length="330" mass="38546">MEESKAYVLLFIYNELKDGKVVTKNDVLNKFKINERTFYRYIKEIKDFVSEESKDSNGELIGEEVIAEKDGYILKGKHSKTLNEKEVLAISKVLLESRGFVKNEIKGMMNNLLDNCVCEGKENIKFIIGNELVNYVSPRHGTELLDKLWQISDAIKKQKILEIGYCKLGIDGKMQEEMSKRIIYPQGLMFSEYYFYLIGFIEGRSDEYPTIFRVDRIRELITTDKNYKVDHSKRFEDGEFRKLIQFMQSGELERIKFRFKGGSIEAVLDRLPNAKIIKEDNGEYIIEAKMFGKGIKMWLLSQGEFVEVLGPDNFREEMKNAIEGMRKLYN</sequence>
<dbReference type="PROSITE" id="PS52050">
    <property type="entry name" value="WYL"/>
    <property type="match status" value="1"/>
</dbReference>
<reference evidence="3 4" key="1">
    <citation type="submission" date="2020-04" db="EMBL/GenBank/DDBJ databases">
        <authorList>
            <person name="Hitch T.C.A."/>
            <person name="Wylensek D."/>
            <person name="Clavel T."/>
        </authorList>
    </citation>
    <scope>NUCLEOTIDE SEQUENCE [LARGE SCALE GENOMIC DNA]</scope>
    <source>
        <strain evidence="3 4">WB01_NA02</strain>
    </source>
</reference>
<feature type="domain" description="WCX" evidence="2">
    <location>
        <begin position="253"/>
        <end position="325"/>
    </location>
</feature>
<dbReference type="AlphaFoldDB" id="A0A7X9SKT0"/>
<gene>
    <name evidence="3" type="ORF">HF849_02895</name>
</gene>
<dbReference type="InterPro" id="IPR057727">
    <property type="entry name" value="WCX_dom"/>
</dbReference>
<dbReference type="PANTHER" id="PTHR34580">
    <property type="match status" value="1"/>
</dbReference>
<accession>A0A7X9SKT0</accession>
<dbReference type="Pfam" id="PF13280">
    <property type="entry name" value="WYL"/>
    <property type="match status" value="1"/>
</dbReference>
<dbReference type="Proteomes" id="UP000587880">
    <property type="component" value="Unassembled WGS sequence"/>
</dbReference>
<evidence type="ECO:0000259" key="1">
    <source>
        <dbReference type="Pfam" id="PF13280"/>
    </source>
</evidence>
<feature type="domain" description="WYL" evidence="1">
    <location>
        <begin position="149"/>
        <end position="220"/>
    </location>
</feature>
<dbReference type="InterPro" id="IPR026881">
    <property type="entry name" value="WYL_dom"/>
</dbReference>
<comment type="caution">
    <text evidence="3">The sequence shown here is derived from an EMBL/GenBank/DDBJ whole genome shotgun (WGS) entry which is preliminary data.</text>
</comment>
<dbReference type="RefSeq" id="WP_168981048.1">
    <property type="nucleotide sequence ID" value="NZ_JABAGD010000003.1"/>
</dbReference>
<evidence type="ECO:0000259" key="2">
    <source>
        <dbReference type="Pfam" id="PF25583"/>
    </source>
</evidence>
<dbReference type="PANTHER" id="PTHR34580:SF1">
    <property type="entry name" value="PROTEIN PAFC"/>
    <property type="match status" value="1"/>
</dbReference>
<evidence type="ECO:0000313" key="3">
    <source>
        <dbReference type="EMBL" id="NMF03704.1"/>
    </source>
</evidence>
<name>A0A7X9SKT0_CLOBE</name>
<proteinExistence type="predicted"/>
<dbReference type="EMBL" id="JABAGD010000003">
    <property type="protein sequence ID" value="NMF03704.1"/>
    <property type="molecule type" value="Genomic_DNA"/>
</dbReference>
<organism evidence="3 4">
    <name type="scientific">Clostridium beijerinckii</name>
    <name type="common">Clostridium MP</name>
    <dbReference type="NCBI Taxonomy" id="1520"/>
    <lineage>
        <taxon>Bacteria</taxon>
        <taxon>Bacillati</taxon>
        <taxon>Bacillota</taxon>
        <taxon>Clostridia</taxon>
        <taxon>Eubacteriales</taxon>
        <taxon>Clostridiaceae</taxon>
        <taxon>Clostridium</taxon>
    </lineage>
</organism>
<dbReference type="InterPro" id="IPR051534">
    <property type="entry name" value="CBASS_pafABC_assoc_protein"/>
</dbReference>
<protein>
    <submittedName>
        <fullName evidence="3">WYL domain-containing protein</fullName>
    </submittedName>
</protein>
<evidence type="ECO:0000313" key="4">
    <source>
        <dbReference type="Proteomes" id="UP000587880"/>
    </source>
</evidence>
<dbReference type="Pfam" id="PF25583">
    <property type="entry name" value="WCX"/>
    <property type="match status" value="1"/>
</dbReference>